<dbReference type="Gene3D" id="2.40.128.130">
    <property type="entry name" value="Autotransporter beta-domain"/>
    <property type="match status" value="1"/>
</dbReference>
<name>A0A1A7BL33_9SPHN</name>
<accession>A0A1A7BL33</accession>
<evidence type="ECO:0000259" key="1">
    <source>
        <dbReference type="PROSITE" id="PS51208"/>
    </source>
</evidence>
<dbReference type="SMART" id="SM00869">
    <property type="entry name" value="Autotransporter"/>
    <property type="match status" value="1"/>
</dbReference>
<dbReference type="EMBL" id="LZYB01000001">
    <property type="protein sequence ID" value="OBV11870.1"/>
    <property type="molecule type" value="Genomic_DNA"/>
</dbReference>
<dbReference type="AlphaFoldDB" id="A0A1A7BL33"/>
<dbReference type="InterPro" id="IPR036709">
    <property type="entry name" value="Autotransporte_beta_dom_sf"/>
</dbReference>
<sequence length="716" mass="73988">MLDASMPGFATLDVQPLAEEVEDPWEGFTNRISGTLTNSGTLAVNATATGGMDDGPLAFAEALGVHFRSAVNTATMTNSGTIRVTAITNGGLSRATGILVSDFDISPILPGEDDRMTIVNDGGTIIARVSNDGGATFQRGIAIDTLEAPNGVDIRFTGNSNVYGNIVLSDDDTVTIASGTTTLDGIVNPGMPMMEAFSLLAAGPVGSLTGSLSVASGATLYLVDQPVGNASYSGPAGVNVDSFTLASGSTLQLQLPSSTMAADAQMAYPYVNANTASIGGANLVLVMNTPGGLYEDAYVFEDIIDAATLTGQFAGVTTNTGSVLLAPSVSYDASSNVDIRIDRVAFNAVAGLSPNEAAAAGAIEQVYSPMQGGDFGTLLGNLFLIDDPAAYGDAMNQLSGSQYAGHMQALRNNSLQLSTLVAGQIDCAVNKGGIDPCRDQDDGFGLWALGTIHDARVQSDGNGIGHRSDGGHALLGVNYTTGNFTFGAYGGYRSVDSEFDLYGGEVDTDGYQLGLLAGYDAGDFYIRANASYSALDGDAVRSVGVLSTAGLIAARPDFRVTSVYAEGGARFAVGETWVTPFLGLEYTDVKMKSFDEAGVGGANLAFAGQSQDDTSFLAGVKWAGKFGMVVPEAQVAYRHDDSGVFSTRQSFADAPGNALFTTSSPRSDRDSVMAGVSLAALFNDRVTGRIGYQGRFASDLRDNAFYGSLVITFGGK</sequence>
<proteinExistence type="predicted"/>
<gene>
    <name evidence="2" type="ORF">I603_0001</name>
</gene>
<dbReference type="InterPro" id="IPR005546">
    <property type="entry name" value="Autotransporte_beta"/>
</dbReference>
<dbReference type="SUPFAM" id="SSF103515">
    <property type="entry name" value="Autotransporter"/>
    <property type="match status" value="1"/>
</dbReference>
<dbReference type="STRING" id="1300349.I603_0001"/>
<feature type="domain" description="Autotransporter" evidence="1">
    <location>
        <begin position="439"/>
        <end position="713"/>
    </location>
</feature>
<organism evidence="2 3">
    <name type="scientific">Erythrobacter dokdonensis DSW-74</name>
    <dbReference type="NCBI Taxonomy" id="1300349"/>
    <lineage>
        <taxon>Bacteria</taxon>
        <taxon>Pseudomonadati</taxon>
        <taxon>Pseudomonadota</taxon>
        <taxon>Alphaproteobacteria</taxon>
        <taxon>Sphingomonadales</taxon>
        <taxon>Erythrobacteraceae</taxon>
        <taxon>Erythrobacter/Porphyrobacter group</taxon>
        <taxon>Erythrobacter</taxon>
    </lineage>
</organism>
<protein>
    <submittedName>
        <fullName evidence="2">Outer membrane autotransporter barrel domain protein</fullName>
    </submittedName>
</protein>
<dbReference type="PROSITE" id="PS51208">
    <property type="entry name" value="AUTOTRANSPORTER"/>
    <property type="match status" value="1"/>
</dbReference>
<evidence type="ECO:0000313" key="2">
    <source>
        <dbReference type="EMBL" id="OBV11870.1"/>
    </source>
</evidence>
<comment type="caution">
    <text evidence="2">The sequence shown here is derived from an EMBL/GenBank/DDBJ whole genome shotgun (WGS) entry which is preliminary data.</text>
</comment>
<dbReference type="Pfam" id="PF03797">
    <property type="entry name" value="Autotransporter"/>
    <property type="match status" value="1"/>
</dbReference>
<dbReference type="Proteomes" id="UP000092484">
    <property type="component" value="Unassembled WGS sequence"/>
</dbReference>
<keyword evidence="3" id="KW-1185">Reference proteome</keyword>
<evidence type="ECO:0000313" key="3">
    <source>
        <dbReference type="Proteomes" id="UP000092484"/>
    </source>
</evidence>
<reference evidence="2 3" key="1">
    <citation type="submission" date="2016-06" db="EMBL/GenBank/DDBJ databases">
        <title>Genome sequence of Porphyrobacter dokdonensis DSW-74.</title>
        <authorList>
            <person name="Kim J.F."/>
            <person name="Song J.Y."/>
        </authorList>
    </citation>
    <scope>NUCLEOTIDE SEQUENCE [LARGE SCALE GENOMIC DNA]</scope>
    <source>
        <strain evidence="2 3">DSW-74</strain>
    </source>
</reference>